<gene>
    <name evidence="2" type="ORF">U1T56_09275</name>
</gene>
<organism evidence="2 3">
    <name type="scientific">Benzoatithermus flavus</name>
    <dbReference type="NCBI Taxonomy" id="3108223"/>
    <lineage>
        <taxon>Bacteria</taxon>
        <taxon>Pseudomonadati</taxon>
        <taxon>Pseudomonadota</taxon>
        <taxon>Alphaproteobacteria</taxon>
        <taxon>Geminicoccales</taxon>
        <taxon>Geminicoccaceae</taxon>
        <taxon>Benzoatithermus</taxon>
    </lineage>
</organism>
<accession>A0ABU8XQ52</accession>
<name>A0ABU8XQ52_9PROT</name>
<feature type="region of interest" description="Disordered" evidence="1">
    <location>
        <begin position="25"/>
        <end position="72"/>
    </location>
</feature>
<evidence type="ECO:0000313" key="3">
    <source>
        <dbReference type="Proteomes" id="UP001375743"/>
    </source>
</evidence>
<dbReference type="EMBL" id="JBBLZC010000007">
    <property type="protein sequence ID" value="MEK0083345.1"/>
    <property type="molecule type" value="Genomic_DNA"/>
</dbReference>
<sequence>MTPRQRRIHHKLALMAVLLEELRSPSSTHRTAEAGHLDQGRDLLPIGSDAAAGFSGSDTGHGARSNGTPIEG</sequence>
<protein>
    <submittedName>
        <fullName evidence="2">Uncharacterized protein</fullName>
    </submittedName>
</protein>
<dbReference type="Proteomes" id="UP001375743">
    <property type="component" value="Unassembled WGS sequence"/>
</dbReference>
<dbReference type="RefSeq" id="WP_418159188.1">
    <property type="nucleotide sequence ID" value="NZ_JBBLZC010000007.1"/>
</dbReference>
<comment type="caution">
    <text evidence="2">The sequence shown here is derived from an EMBL/GenBank/DDBJ whole genome shotgun (WGS) entry which is preliminary data.</text>
</comment>
<evidence type="ECO:0000313" key="2">
    <source>
        <dbReference type="EMBL" id="MEK0083345.1"/>
    </source>
</evidence>
<keyword evidence="3" id="KW-1185">Reference proteome</keyword>
<reference evidence="2 3" key="1">
    <citation type="submission" date="2024-01" db="EMBL/GenBank/DDBJ databases">
        <title>Multi-omics insights into the function and evolution of sodium benzoate biodegradation pathways in Benzoatithermus flavus gen. nov., sp. nov. from hot spring.</title>
        <authorList>
            <person name="Hu C.-J."/>
            <person name="Li W.-J."/>
        </authorList>
    </citation>
    <scope>NUCLEOTIDE SEQUENCE [LARGE SCALE GENOMIC DNA]</scope>
    <source>
        <strain evidence="2 3">SYSU G07066</strain>
    </source>
</reference>
<feature type="compositionally biased region" description="Basic and acidic residues" evidence="1">
    <location>
        <begin position="30"/>
        <end position="41"/>
    </location>
</feature>
<proteinExistence type="predicted"/>
<evidence type="ECO:0000256" key="1">
    <source>
        <dbReference type="SAM" id="MobiDB-lite"/>
    </source>
</evidence>